<sequence length="114" mass="13062">MQRPLFLPYGVAADACDEYVKIGEKTTLECLCKFCEGIISIFEKGYMRRASAEDLQRLHHVGSERGFPRIVGSIDCMHWQWKNCPKAWKRQFTSGQKGTTTVILEAVASYDLWI</sequence>
<gene>
    <name evidence="1" type="ORF">LIER_28613</name>
</gene>
<dbReference type="PANTHER" id="PTHR47150">
    <property type="entry name" value="OS12G0169200 PROTEIN"/>
    <property type="match status" value="1"/>
</dbReference>
<keyword evidence="2" id="KW-1185">Reference proteome</keyword>
<proteinExistence type="predicted"/>
<protein>
    <recommendedName>
        <fullName evidence="3">Transposase</fullName>
    </recommendedName>
</protein>
<dbReference type="PANTHER" id="PTHR47150:SF5">
    <property type="entry name" value="OS07G0546750 PROTEIN"/>
    <property type="match status" value="1"/>
</dbReference>
<organism evidence="1 2">
    <name type="scientific">Lithospermum erythrorhizon</name>
    <name type="common">Purple gromwell</name>
    <name type="synonym">Lithospermum officinale var. erythrorhizon</name>
    <dbReference type="NCBI Taxonomy" id="34254"/>
    <lineage>
        <taxon>Eukaryota</taxon>
        <taxon>Viridiplantae</taxon>
        <taxon>Streptophyta</taxon>
        <taxon>Embryophyta</taxon>
        <taxon>Tracheophyta</taxon>
        <taxon>Spermatophyta</taxon>
        <taxon>Magnoliopsida</taxon>
        <taxon>eudicotyledons</taxon>
        <taxon>Gunneridae</taxon>
        <taxon>Pentapetalae</taxon>
        <taxon>asterids</taxon>
        <taxon>lamiids</taxon>
        <taxon>Boraginales</taxon>
        <taxon>Boraginaceae</taxon>
        <taxon>Boraginoideae</taxon>
        <taxon>Lithospermeae</taxon>
        <taxon>Lithospermum</taxon>
    </lineage>
</organism>
<dbReference type="Pfam" id="PF04827">
    <property type="entry name" value="Plant_tran"/>
    <property type="match status" value="1"/>
</dbReference>
<dbReference type="InterPro" id="IPR006912">
    <property type="entry name" value="Harbinger_derived_prot"/>
</dbReference>
<evidence type="ECO:0000313" key="2">
    <source>
        <dbReference type="Proteomes" id="UP001454036"/>
    </source>
</evidence>
<evidence type="ECO:0000313" key="1">
    <source>
        <dbReference type="EMBL" id="GAA0175443.1"/>
    </source>
</evidence>
<dbReference type="AlphaFoldDB" id="A0AAV3RKK6"/>
<reference evidence="1 2" key="1">
    <citation type="submission" date="2024-01" db="EMBL/GenBank/DDBJ databases">
        <title>The complete chloroplast genome sequence of Lithospermum erythrorhizon: insights into the phylogenetic relationship among Boraginaceae species and the maternal lineages of purple gromwells.</title>
        <authorList>
            <person name="Okada T."/>
            <person name="Watanabe K."/>
        </authorList>
    </citation>
    <scope>NUCLEOTIDE SEQUENCE [LARGE SCALE GENOMIC DNA]</scope>
</reference>
<comment type="caution">
    <text evidence="1">The sequence shown here is derived from an EMBL/GenBank/DDBJ whole genome shotgun (WGS) entry which is preliminary data.</text>
</comment>
<name>A0AAV3RKK6_LITER</name>
<dbReference type="EMBL" id="BAABME010009594">
    <property type="protein sequence ID" value="GAA0175443.1"/>
    <property type="molecule type" value="Genomic_DNA"/>
</dbReference>
<accession>A0AAV3RKK6</accession>
<dbReference type="Proteomes" id="UP001454036">
    <property type="component" value="Unassembled WGS sequence"/>
</dbReference>
<evidence type="ECO:0008006" key="3">
    <source>
        <dbReference type="Google" id="ProtNLM"/>
    </source>
</evidence>